<comment type="caution">
    <text evidence="10">Lacks conserved residue(s) required for the propagation of feature annotation.</text>
</comment>
<accession>A0A5J6FGY2</accession>
<organism evidence="11 12">
    <name type="scientific">Streptomyces nitrosporeus</name>
    <dbReference type="NCBI Taxonomy" id="28894"/>
    <lineage>
        <taxon>Bacteria</taxon>
        <taxon>Bacillati</taxon>
        <taxon>Actinomycetota</taxon>
        <taxon>Actinomycetes</taxon>
        <taxon>Kitasatosporales</taxon>
        <taxon>Streptomycetaceae</taxon>
        <taxon>Streptomyces</taxon>
    </lineage>
</organism>
<comment type="pathway">
    <text evidence="3 10">Carbohydrate degradation; pentose phosphate pathway; D-glyceraldehyde 3-phosphate and beta-D-fructose 6-phosphate from D-ribose 5-phosphate and D-xylulose 5-phosphate (non-oxidative stage): step 2/3.</text>
</comment>
<comment type="similarity">
    <text evidence="4 10">Belongs to the transaldolase family. Type 2 subfamily.</text>
</comment>
<dbReference type="PANTHER" id="PTHR10683">
    <property type="entry name" value="TRANSALDOLASE"/>
    <property type="match status" value="1"/>
</dbReference>
<keyword evidence="7 10" id="KW-0808">Transferase</keyword>
<dbReference type="GO" id="GO:0006098">
    <property type="term" value="P:pentose-phosphate shunt"/>
    <property type="evidence" value="ECO:0007669"/>
    <property type="project" value="UniProtKB-UniRule"/>
</dbReference>
<evidence type="ECO:0000256" key="4">
    <source>
        <dbReference type="ARBA" id="ARBA00008426"/>
    </source>
</evidence>
<dbReference type="InterPro" id="IPR001585">
    <property type="entry name" value="TAL/FSA"/>
</dbReference>
<evidence type="ECO:0000313" key="11">
    <source>
        <dbReference type="EMBL" id="QEU75552.1"/>
    </source>
</evidence>
<dbReference type="GO" id="GO:0004801">
    <property type="term" value="F:transaldolase activity"/>
    <property type="evidence" value="ECO:0007669"/>
    <property type="project" value="UniProtKB-UniRule"/>
</dbReference>
<dbReference type="GO" id="GO:0005737">
    <property type="term" value="C:cytoplasm"/>
    <property type="evidence" value="ECO:0007669"/>
    <property type="project" value="UniProtKB-SubCell"/>
</dbReference>
<protein>
    <recommendedName>
        <fullName evidence="5 10">Transaldolase</fullName>
        <ecNumber evidence="5 10">2.2.1.2</ecNumber>
    </recommendedName>
</protein>
<proteinExistence type="inferred from homology"/>
<evidence type="ECO:0000256" key="6">
    <source>
        <dbReference type="ARBA" id="ARBA00022490"/>
    </source>
</evidence>
<dbReference type="EC" id="2.2.1.2" evidence="5 10"/>
<dbReference type="Proteomes" id="UP000326178">
    <property type="component" value="Chromosome"/>
</dbReference>
<dbReference type="PIRSF" id="PIRSF036915">
    <property type="entry name" value="Trnald_Bac_Plnt"/>
    <property type="match status" value="1"/>
</dbReference>
<dbReference type="Pfam" id="PF00923">
    <property type="entry name" value="TAL_FSA"/>
    <property type="match status" value="1"/>
</dbReference>
<dbReference type="InterPro" id="IPR004732">
    <property type="entry name" value="Transaldolase_2"/>
</dbReference>
<evidence type="ECO:0000256" key="2">
    <source>
        <dbReference type="ARBA" id="ARBA00004496"/>
    </source>
</evidence>
<dbReference type="EMBL" id="CP023702">
    <property type="protein sequence ID" value="QEU75552.1"/>
    <property type="molecule type" value="Genomic_DNA"/>
</dbReference>
<dbReference type="AlphaFoldDB" id="A0A5J6FGY2"/>
<keyword evidence="6 10" id="KW-0963">Cytoplasm</keyword>
<dbReference type="Gene3D" id="3.20.20.70">
    <property type="entry name" value="Aldolase class I"/>
    <property type="match status" value="1"/>
</dbReference>
<comment type="catalytic activity">
    <reaction evidence="10">
        <text>D-sedoheptulose 7-phosphate + D-glyceraldehyde 3-phosphate = D-erythrose 4-phosphate + beta-D-fructose 6-phosphate</text>
        <dbReference type="Rhea" id="RHEA:17053"/>
        <dbReference type="ChEBI" id="CHEBI:16897"/>
        <dbReference type="ChEBI" id="CHEBI:57483"/>
        <dbReference type="ChEBI" id="CHEBI:57634"/>
        <dbReference type="ChEBI" id="CHEBI:59776"/>
        <dbReference type="EC" id="2.2.1.2"/>
    </reaction>
</comment>
<reference evidence="11 12" key="1">
    <citation type="submission" date="2017-09" db="EMBL/GenBank/DDBJ databases">
        <authorList>
            <person name="Lee N."/>
            <person name="Cho B.-K."/>
        </authorList>
    </citation>
    <scope>NUCLEOTIDE SEQUENCE [LARGE SCALE GENOMIC DNA]</scope>
    <source>
        <strain evidence="11 12">ATCC 12769</strain>
    </source>
</reference>
<name>A0A5J6FGY2_9ACTN</name>
<dbReference type="GO" id="GO:0005975">
    <property type="term" value="P:carbohydrate metabolic process"/>
    <property type="evidence" value="ECO:0007669"/>
    <property type="project" value="InterPro"/>
</dbReference>
<evidence type="ECO:0000256" key="3">
    <source>
        <dbReference type="ARBA" id="ARBA00004857"/>
    </source>
</evidence>
<evidence type="ECO:0000256" key="9">
    <source>
        <dbReference type="ARBA" id="ARBA00023270"/>
    </source>
</evidence>
<dbReference type="KEGG" id="snk:CP967_29420"/>
<dbReference type="SUPFAM" id="SSF51569">
    <property type="entry name" value="Aldolase"/>
    <property type="match status" value="1"/>
</dbReference>
<evidence type="ECO:0000256" key="7">
    <source>
        <dbReference type="ARBA" id="ARBA00022679"/>
    </source>
</evidence>
<evidence type="ECO:0000256" key="1">
    <source>
        <dbReference type="ARBA" id="ARBA00003518"/>
    </source>
</evidence>
<evidence type="ECO:0000256" key="8">
    <source>
        <dbReference type="ARBA" id="ARBA00023126"/>
    </source>
</evidence>
<dbReference type="OrthoDB" id="4162754at2"/>
<dbReference type="UniPathway" id="UPA00115">
    <property type="reaction ID" value="UER00414"/>
</dbReference>
<gene>
    <name evidence="10" type="primary">tal</name>
    <name evidence="11" type="ORF">CP967_29420</name>
</gene>
<dbReference type="InterPro" id="IPR013785">
    <property type="entry name" value="Aldolase_TIM"/>
</dbReference>
<dbReference type="PANTHER" id="PTHR10683:SF31">
    <property type="entry name" value="TRANSALDOLASE"/>
    <property type="match status" value="1"/>
</dbReference>
<dbReference type="RefSeq" id="WP_150490861.1">
    <property type="nucleotide sequence ID" value="NZ_BMUV01000045.1"/>
</dbReference>
<dbReference type="HAMAP" id="MF_00493">
    <property type="entry name" value="Transaldolase_2"/>
    <property type="match status" value="1"/>
</dbReference>
<comment type="function">
    <text evidence="1 10">Transaldolase is important for the balance of metabolites in the pentose-phosphate pathway.</text>
</comment>
<sequence length="369" mass="39037">MDEAETARSGSALSDLAHEGVSVWLDEVTRRTLTDGTLSRLVSNASVTGALLPLRELGREVREGTAYRGQIGALGERGAGAEEVLRALHRQDARRACDMLAARFASTHGADGWVCAELDPRSADDVRGSLAEARGLVRAVDRPNLLITVPATAAGLQVVSGCLAEGIGVNISHLYAPRAYEEAADACFEGLERALAAGRPPVRGSVASFGAVRMETALRERQGRTVPHGRFALALARVVYHLYEERLGTSHWRRLRSAGAGQQRLLWSGAAEADGATAVRRAEDLVAWNTVQAMPARTVDAVARQGRLRGDTLLGESAAARRDLSELRAGGVDIEELAGEVASAELRGRAEERAALAGSLWELAAGAGG</sequence>
<evidence type="ECO:0000313" key="12">
    <source>
        <dbReference type="Proteomes" id="UP000326178"/>
    </source>
</evidence>
<keyword evidence="8 10" id="KW-0570">Pentose shunt</keyword>
<evidence type="ECO:0000256" key="5">
    <source>
        <dbReference type="ARBA" id="ARBA00013151"/>
    </source>
</evidence>
<evidence type="ECO:0000256" key="10">
    <source>
        <dbReference type="HAMAP-Rule" id="MF_00493"/>
    </source>
</evidence>
<keyword evidence="9 10" id="KW-0704">Schiff base</keyword>
<comment type="subcellular location">
    <subcellularLocation>
        <location evidence="2 10">Cytoplasm</location>
    </subcellularLocation>
</comment>
<keyword evidence="12" id="KW-1185">Reference proteome</keyword>